<evidence type="ECO:0000256" key="2">
    <source>
        <dbReference type="RuleBase" id="RU362080"/>
    </source>
</evidence>
<name>A0A5A9GHG2_AZOLI</name>
<comment type="function">
    <text evidence="2">Antitoxin component of a type II toxin-antitoxin (TA) system.</text>
</comment>
<proteinExistence type="inferred from homology"/>
<sequence length="77" mass="8290">MRQVTIHAAKTNLSKLIEAALRGEEVIIARGSKPVVRLVPVTRGAFTIGLLKDKLGSGPDFFEPMDDADLDVWEGGA</sequence>
<gene>
    <name evidence="3" type="ORF">FZ942_23080</name>
</gene>
<dbReference type="InterPro" id="IPR036165">
    <property type="entry name" value="YefM-like_sf"/>
</dbReference>
<dbReference type="NCBIfam" id="TIGR01552">
    <property type="entry name" value="phd_fam"/>
    <property type="match status" value="1"/>
</dbReference>
<dbReference type="Gene3D" id="3.40.1620.10">
    <property type="entry name" value="YefM-like domain"/>
    <property type="match status" value="1"/>
</dbReference>
<evidence type="ECO:0000313" key="3">
    <source>
        <dbReference type="EMBL" id="KAA0593776.1"/>
    </source>
</evidence>
<dbReference type="Proteomes" id="UP000324927">
    <property type="component" value="Unassembled WGS sequence"/>
</dbReference>
<accession>A0A5A9GHG2</accession>
<keyword evidence="4" id="KW-1185">Reference proteome</keyword>
<evidence type="ECO:0000313" key="4">
    <source>
        <dbReference type="Proteomes" id="UP000324927"/>
    </source>
</evidence>
<comment type="similarity">
    <text evidence="1 2">Belongs to the phD/YefM antitoxin family.</text>
</comment>
<evidence type="ECO:0000256" key="1">
    <source>
        <dbReference type="ARBA" id="ARBA00009981"/>
    </source>
</evidence>
<organism evidence="3 4">
    <name type="scientific">Azospirillum lipoferum</name>
    <dbReference type="NCBI Taxonomy" id="193"/>
    <lineage>
        <taxon>Bacteria</taxon>
        <taxon>Pseudomonadati</taxon>
        <taxon>Pseudomonadota</taxon>
        <taxon>Alphaproteobacteria</taxon>
        <taxon>Rhodospirillales</taxon>
        <taxon>Azospirillaceae</taxon>
        <taxon>Azospirillum</taxon>
    </lineage>
</organism>
<dbReference type="InterPro" id="IPR006442">
    <property type="entry name" value="Antitoxin_Phd/YefM"/>
</dbReference>
<dbReference type="SUPFAM" id="SSF143120">
    <property type="entry name" value="YefM-like"/>
    <property type="match status" value="1"/>
</dbReference>
<reference evidence="3 4" key="1">
    <citation type="submission" date="2019-08" db="EMBL/GenBank/DDBJ databases">
        <authorList>
            <person name="Grouzdev D."/>
            <person name="Tikhonova E."/>
            <person name="Kravchenko I."/>
        </authorList>
    </citation>
    <scope>NUCLEOTIDE SEQUENCE [LARGE SCALE GENOMIC DNA]</scope>
    <source>
        <strain evidence="3 4">59b</strain>
    </source>
</reference>
<dbReference type="OrthoDB" id="9800503at2"/>
<comment type="caution">
    <text evidence="3">The sequence shown here is derived from an EMBL/GenBank/DDBJ whole genome shotgun (WGS) entry which is preliminary data.</text>
</comment>
<dbReference type="Pfam" id="PF02604">
    <property type="entry name" value="PhdYeFM_antitox"/>
    <property type="match status" value="1"/>
</dbReference>
<dbReference type="EMBL" id="VTTN01000010">
    <property type="protein sequence ID" value="KAA0593776.1"/>
    <property type="molecule type" value="Genomic_DNA"/>
</dbReference>
<protein>
    <recommendedName>
        <fullName evidence="2">Antitoxin</fullName>
    </recommendedName>
</protein>
<dbReference type="RefSeq" id="WP_149233442.1">
    <property type="nucleotide sequence ID" value="NZ_JALJXJ010000016.1"/>
</dbReference>
<dbReference type="AlphaFoldDB" id="A0A5A9GHG2"/>